<evidence type="ECO:0000313" key="7">
    <source>
        <dbReference type="EMBL" id="KIO22019.1"/>
    </source>
</evidence>
<feature type="compositionally biased region" description="Acidic residues" evidence="5">
    <location>
        <begin position="106"/>
        <end position="122"/>
    </location>
</feature>
<evidence type="ECO:0000256" key="4">
    <source>
        <dbReference type="SAM" id="Coils"/>
    </source>
</evidence>
<organism evidence="7 8">
    <name type="scientific">Tulasnella calospora MUT 4182</name>
    <dbReference type="NCBI Taxonomy" id="1051891"/>
    <lineage>
        <taxon>Eukaryota</taxon>
        <taxon>Fungi</taxon>
        <taxon>Dikarya</taxon>
        <taxon>Basidiomycota</taxon>
        <taxon>Agaricomycotina</taxon>
        <taxon>Agaricomycetes</taxon>
        <taxon>Cantharellales</taxon>
        <taxon>Tulasnellaceae</taxon>
        <taxon>Tulasnella</taxon>
    </lineage>
</organism>
<gene>
    <name evidence="7" type="ORF">M407DRAFT_28434</name>
</gene>
<keyword evidence="8" id="KW-1185">Reference proteome</keyword>
<comment type="similarity">
    <text evidence="1">Belongs to the SMC family. SMC5 subfamily.</text>
</comment>
<evidence type="ECO:0000256" key="1">
    <source>
        <dbReference type="ARBA" id="ARBA00010171"/>
    </source>
</evidence>
<evidence type="ECO:0000313" key="8">
    <source>
        <dbReference type="Proteomes" id="UP000054248"/>
    </source>
</evidence>
<accession>A0A0C3QC21</accession>
<dbReference type="GO" id="GO:0000724">
    <property type="term" value="P:double-strand break repair via homologous recombination"/>
    <property type="evidence" value="ECO:0007669"/>
    <property type="project" value="TreeGrafter"/>
</dbReference>
<name>A0A0C3QC21_9AGAM</name>
<dbReference type="AlphaFoldDB" id="A0A0C3QC21"/>
<feature type="coiled-coil region" evidence="4">
    <location>
        <begin position="398"/>
        <end position="474"/>
    </location>
</feature>
<dbReference type="STRING" id="1051891.A0A0C3QC21"/>
<reference evidence="7 8" key="1">
    <citation type="submission" date="2014-04" db="EMBL/GenBank/DDBJ databases">
        <authorList>
            <consortium name="DOE Joint Genome Institute"/>
            <person name="Kuo A."/>
            <person name="Girlanda M."/>
            <person name="Perotto S."/>
            <person name="Kohler A."/>
            <person name="Nagy L.G."/>
            <person name="Floudas D."/>
            <person name="Copeland A."/>
            <person name="Barry K.W."/>
            <person name="Cichocki N."/>
            <person name="Veneault-Fourrey C."/>
            <person name="LaButti K."/>
            <person name="Lindquist E.A."/>
            <person name="Lipzen A."/>
            <person name="Lundell T."/>
            <person name="Morin E."/>
            <person name="Murat C."/>
            <person name="Sun H."/>
            <person name="Tunlid A."/>
            <person name="Henrissat B."/>
            <person name="Grigoriev I.V."/>
            <person name="Hibbett D.S."/>
            <person name="Martin F."/>
            <person name="Nordberg H.P."/>
            <person name="Cantor M.N."/>
            <person name="Hua S.X."/>
        </authorList>
    </citation>
    <scope>NUCLEOTIDE SEQUENCE [LARGE SCALE GENOMIC DNA]</scope>
    <source>
        <strain evidence="7 8">MUT 4182</strain>
    </source>
</reference>
<dbReference type="Pfam" id="PF02463">
    <property type="entry name" value="SMC_N"/>
    <property type="match status" value="1"/>
</dbReference>
<dbReference type="GO" id="GO:0005634">
    <property type="term" value="C:nucleus"/>
    <property type="evidence" value="ECO:0007669"/>
    <property type="project" value="TreeGrafter"/>
</dbReference>
<protein>
    <recommendedName>
        <fullName evidence="2">Structural maintenance of chromosomes protein 5</fullName>
    </recommendedName>
</protein>
<dbReference type="HOGENOM" id="CLU_004969_2_0_1"/>
<feature type="domain" description="RecF/RecN/SMC N-terminal" evidence="6">
    <location>
        <begin position="151"/>
        <end position="1145"/>
    </location>
</feature>
<dbReference type="Proteomes" id="UP000054248">
    <property type="component" value="Unassembled WGS sequence"/>
</dbReference>
<feature type="region of interest" description="Disordered" evidence="5">
    <location>
        <begin position="1"/>
        <end position="134"/>
    </location>
</feature>
<dbReference type="PANTHER" id="PTHR45916:SF1">
    <property type="entry name" value="STRUCTURAL MAINTENANCE OF CHROMOSOMES PROTEIN 5"/>
    <property type="match status" value="1"/>
</dbReference>
<dbReference type="GO" id="GO:0030915">
    <property type="term" value="C:Smc5-Smc6 complex"/>
    <property type="evidence" value="ECO:0007669"/>
    <property type="project" value="TreeGrafter"/>
</dbReference>
<proteinExistence type="inferred from homology"/>
<dbReference type="Gene3D" id="3.40.50.300">
    <property type="entry name" value="P-loop containing nucleotide triphosphate hydrolases"/>
    <property type="match status" value="2"/>
</dbReference>
<keyword evidence="3 4" id="KW-0175">Coiled coil</keyword>
<feature type="coiled-coil region" evidence="4">
    <location>
        <begin position="323"/>
        <end position="357"/>
    </location>
</feature>
<dbReference type="OrthoDB" id="10254973at2759"/>
<dbReference type="PANTHER" id="PTHR45916">
    <property type="entry name" value="STRUCTURAL MAINTENANCE OF CHROMOSOMES PROTEIN 5"/>
    <property type="match status" value="1"/>
</dbReference>
<evidence type="ECO:0000256" key="3">
    <source>
        <dbReference type="ARBA" id="ARBA00023054"/>
    </source>
</evidence>
<feature type="compositionally biased region" description="Acidic residues" evidence="5">
    <location>
        <begin position="33"/>
        <end position="43"/>
    </location>
</feature>
<evidence type="ECO:0000256" key="5">
    <source>
        <dbReference type="SAM" id="MobiDB-lite"/>
    </source>
</evidence>
<feature type="compositionally biased region" description="Basic and acidic residues" evidence="5">
    <location>
        <begin position="945"/>
        <end position="954"/>
    </location>
</feature>
<evidence type="ECO:0000256" key="2">
    <source>
        <dbReference type="ARBA" id="ARBA00018687"/>
    </source>
</evidence>
<dbReference type="InterPro" id="IPR027417">
    <property type="entry name" value="P-loop_NTPase"/>
</dbReference>
<feature type="compositionally biased region" description="Acidic residues" evidence="5">
    <location>
        <begin position="62"/>
        <end position="74"/>
    </location>
</feature>
<feature type="compositionally biased region" description="Basic and acidic residues" evidence="5">
    <location>
        <begin position="85"/>
        <end position="94"/>
    </location>
</feature>
<dbReference type="SUPFAM" id="SSF52540">
    <property type="entry name" value="P-loop containing nucleoside triphosphate hydrolases"/>
    <property type="match status" value="1"/>
</dbReference>
<dbReference type="InterPro" id="IPR003395">
    <property type="entry name" value="RecF/RecN/SMC_N"/>
</dbReference>
<evidence type="ECO:0000259" key="6">
    <source>
        <dbReference type="Pfam" id="PF02463"/>
    </source>
</evidence>
<feature type="region of interest" description="Disordered" evidence="5">
    <location>
        <begin position="933"/>
        <end position="954"/>
    </location>
</feature>
<dbReference type="GO" id="GO:0003697">
    <property type="term" value="F:single-stranded DNA binding"/>
    <property type="evidence" value="ECO:0007669"/>
    <property type="project" value="TreeGrafter"/>
</dbReference>
<dbReference type="EMBL" id="KN823121">
    <property type="protein sequence ID" value="KIO22019.1"/>
    <property type="molecule type" value="Genomic_DNA"/>
</dbReference>
<reference evidence="8" key="2">
    <citation type="submission" date="2015-01" db="EMBL/GenBank/DDBJ databases">
        <title>Evolutionary Origins and Diversification of the Mycorrhizal Mutualists.</title>
        <authorList>
            <consortium name="DOE Joint Genome Institute"/>
            <consortium name="Mycorrhizal Genomics Consortium"/>
            <person name="Kohler A."/>
            <person name="Kuo A."/>
            <person name="Nagy L.G."/>
            <person name="Floudas D."/>
            <person name="Copeland A."/>
            <person name="Barry K.W."/>
            <person name="Cichocki N."/>
            <person name="Veneault-Fourrey C."/>
            <person name="LaButti K."/>
            <person name="Lindquist E.A."/>
            <person name="Lipzen A."/>
            <person name="Lundell T."/>
            <person name="Morin E."/>
            <person name="Murat C."/>
            <person name="Riley R."/>
            <person name="Ohm R."/>
            <person name="Sun H."/>
            <person name="Tunlid A."/>
            <person name="Henrissat B."/>
            <person name="Grigoriev I.V."/>
            <person name="Hibbett D.S."/>
            <person name="Martin F."/>
        </authorList>
    </citation>
    <scope>NUCLEOTIDE SEQUENCE [LARGE SCALE GENOMIC DNA]</scope>
    <source>
        <strain evidence="8">MUT 4182</strain>
    </source>
</reference>
<sequence length="1192" mass="134555">MPAASVKAERASSRPSNVKQERASRSSRRVVSSDDENDDDNDEPQVNGYSEDDPTQSGAREDQDENESDDEDDQGTPNNGRKRTRLNEQGDSVHRNSKGKARASPSEEEDDGEGEEDDDQQEEASQQVVRQPLKLEPMWRDPDDGYVAGSIVRVKLWNFQTYEGPAEVFPGPYLNLLLGPNGSGKSTIASAIAVGLGFSLSNIGGIATIDKFVRIGADKGYVEIEIKGRKGMRNTVIKRDMNSKNRTSTWSMNNKSVSMKEVVAKVKDFNIQVDNLCAFIPQNRVAEFAAMTPEDLLVRTEQAAGDSNLYAWHQKLIEDGAELQKISADVEAEAGQLKHLEARNRELEREVELWEAIVPAVEYKTSRTAYMDAKDALKPLYQRFTALQDRNGPMHDLKQQLTAEKKTLSDRRDQADQRSRSKLKELNKLQNECGKQEELLEEQVKKLENIAERERRKRGKVQKLKEEIQSLEERIAQPPELEDETAIEADVTQARQEKSTVAARWDDLQQRLREHADVTAGHKVELEQARKDLEELGNVSSQRLQQLRRFDKDCADVVEWLRKPETRARFQQEIAEPAFLALDIPDPRYRDQIDSLINRTQVKTFVCGCAEDYKLLNKLVNDTPEALGRRARITTWFRPRNEEQLSPPPMSPEQMAALGFDGYAIDFVTAPDALMWFLKKDVNLHRTAIALDPSKVQEADAIAAVTASGQANFIAGQTLFRVSRSRYGRQLSQTSSSSINKAQNLLFEAIDTQYKQQLEAKIQACEQALATQRARDQELSAEQSAAKAEVDACRARMEAVQKRKTKRARLLAEHNALGTKLEGERKRLELELQGGSLEQEKVKAKSDLTKIAEHRALLTLRATETARNVLQLQAHSTQLAIQWLQVHTNLEALSKLSNTQDSALTRALQAYEAKKAQIDELKDDAMHKKAAYEAASRDLTPQQTEKMKEEYNDPEMDVDKARETLESAKAQLETIVIHDPGVIKVFNDRAKQIDELTAVIKGKRAREDNFRKSVQRTHAKWYPALSDLIAGIGEKFSNSFDAIGCAGEVRIGNQDGPYDKWKIEIWVKFRSDTPLCVLTPHRQSGGERSLTTIMYLMAMTEYFRVPFSLVDEINQGMDSRAERVVHNQLVNVTCNGDSGQYFMVTPKLLQNLHYHERMRVLVVCNGEGFPADEEVVTNLKATLKKRLAASRG</sequence>